<organism evidence="1">
    <name type="scientific">hydrothermal vent metagenome</name>
    <dbReference type="NCBI Taxonomy" id="652676"/>
    <lineage>
        <taxon>unclassified sequences</taxon>
        <taxon>metagenomes</taxon>
        <taxon>ecological metagenomes</taxon>
    </lineage>
</organism>
<gene>
    <name evidence="1" type="ORF">MNBD_GAMMA25-510</name>
</gene>
<accession>A0A3B1AQM4</accession>
<proteinExistence type="predicted"/>
<reference evidence="1" key="1">
    <citation type="submission" date="2018-06" db="EMBL/GenBank/DDBJ databases">
        <authorList>
            <person name="Zhirakovskaya E."/>
        </authorList>
    </citation>
    <scope>NUCLEOTIDE SEQUENCE</scope>
</reference>
<dbReference type="AlphaFoldDB" id="A0A3B1AQM4"/>
<name>A0A3B1AQM4_9ZZZZ</name>
<evidence type="ECO:0008006" key="2">
    <source>
        <dbReference type="Google" id="ProtNLM"/>
    </source>
</evidence>
<protein>
    <recommendedName>
        <fullName evidence="2">Lipoprotein</fullName>
    </recommendedName>
</protein>
<evidence type="ECO:0000313" key="1">
    <source>
        <dbReference type="EMBL" id="VAX08289.1"/>
    </source>
</evidence>
<sequence>MKLQFLNSIKYYLFISCISISLSGCSAETWKRAAYETGENMRQQE</sequence>
<dbReference type="PROSITE" id="PS51257">
    <property type="entry name" value="PROKAR_LIPOPROTEIN"/>
    <property type="match status" value="1"/>
</dbReference>
<dbReference type="EMBL" id="UOFY01000027">
    <property type="protein sequence ID" value="VAX08289.1"/>
    <property type="molecule type" value="Genomic_DNA"/>
</dbReference>